<organism evidence="1">
    <name type="scientific">Arundo donax</name>
    <name type="common">Giant reed</name>
    <name type="synonym">Donax arundinaceus</name>
    <dbReference type="NCBI Taxonomy" id="35708"/>
    <lineage>
        <taxon>Eukaryota</taxon>
        <taxon>Viridiplantae</taxon>
        <taxon>Streptophyta</taxon>
        <taxon>Embryophyta</taxon>
        <taxon>Tracheophyta</taxon>
        <taxon>Spermatophyta</taxon>
        <taxon>Magnoliopsida</taxon>
        <taxon>Liliopsida</taxon>
        <taxon>Poales</taxon>
        <taxon>Poaceae</taxon>
        <taxon>PACMAD clade</taxon>
        <taxon>Arundinoideae</taxon>
        <taxon>Arundineae</taxon>
        <taxon>Arundo</taxon>
    </lineage>
</organism>
<reference evidence="1" key="2">
    <citation type="journal article" date="2015" name="Data Brief">
        <title>Shoot transcriptome of the giant reed, Arundo donax.</title>
        <authorList>
            <person name="Barrero R.A."/>
            <person name="Guerrero F.D."/>
            <person name="Moolhuijzen P."/>
            <person name="Goolsby J.A."/>
            <person name="Tidwell J."/>
            <person name="Bellgard S.E."/>
            <person name="Bellgard M.I."/>
        </authorList>
    </citation>
    <scope>NUCLEOTIDE SEQUENCE</scope>
    <source>
        <tissue evidence="1">Shoot tissue taken approximately 20 cm above the soil surface</tissue>
    </source>
</reference>
<protein>
    <submittedName>
        <fullName evidence="1">Uncharacterized protein</fullName>
    </submittedName>
</protein>
<sequence>MPKRSHPLRGLCQRLQPHSWADNVAHIHHRPVPVVSSSLSLTTHKGVD</sequence>
<accession>A0A0A9G9I7</accession>
<evidence type="ECO:0000313" key="1">
    <source>
        <dbReference type="EMBL" id="JAE19216.1"/>
    </source>
</evidence>
<dbReference type="EMBL" id="GBRH01178680">
    <property type="protein sequence ID" value="JAE19216.1"/>
    <property type="molecule type" value="Transcribed_RNA"/>
</dbReference>
<proteinExistence type="predicted"/>
<name>A0A0A9G9I7_ARUDO</name>
<dbReference type="AlphaFoldDB" id="A0A0A9G9I7"/>
<reference evidence="1" key="1">
    <citation type="submission" date="2014-09" db="EMBL/GenBank/DDBJ databases">
        <authorList>
            <person name="Magalhaes I.L.F."/>
            <person name="Oliveira U."/>
            <person name="Santos F.R."/>
            <person name="Vidigal T.H.D.A."/>
            <person name="Brescovit A.D."/>
            <person name="Santos A.J."/>
        </authorList>
    </citation>
    <scope>NUCLEOTIDE SEQUENCE</scope>
    <source>
        <tissue evidence="1">Shoot tissue taken approximately 20 cm above the soil surface</tissue>
    </source>
</reference>